<organism evidence="1 2">
    <name type="scientific">Pseudomonas frederiksbergensis</name>
    <dbReference type="NCBI Taxonomy" id="104087"/>
    <lineage>
        <taxon>Bacteria</taxon>
        <taxon>Pseudomonadati</taxon>
        <taxon>Pseudomonadota</taxon>
        <taxon>Gammaproteobacteria</taxon>
        <taxon>Pseudomonadales</taxon>
        <taxon>Pseudomonadaceae</taxon>
        <taxon>Pseudomonas</taxon>
    </lineage>
</organism>
<sequence length="139" mass="16340">MMKHHIKLQLENTIEIGTIEERFSSLTFTMKNGFRKTYTDHDLYLCLAQIRRDFPEIKFLCKGSKLNVFPSRMCSQMGNGAIAYEMILGKAATRDHIVHIFDFEDQNIVNDISEQIEFYHQWISYFRPKKTNSENPDPA</sequence>
<protein>
    <submittedName>
        <fullName evidence="1">Uncharacterized protein</fullName>
    </submittedName>
</protein>
<reference evidence="1 2" key="1">
    <citation type="submission" date="2018-02" db="EMBL/GenBank/DDBJ databases">
        <title>Draft genome sequencing of Pseudomonas frederiksbergensis 11-D3.</title>
        <authorList>
            <person name="Zheng B.-X."/>
        </authorList>
    </citation>
    <scope>NUCLEOTIDE SEQUENCE [LARGE SCALE GENOMIC DNA]</scope>
    <source>
        <strain evidence="1 2">11-D3</strain>
    </source>
</reference>
<comment type="caution">
    <text evidence="1">The sequence shown here is derived from an EMBL/GenBank/DDBJ whole genome shotgun (WGS) entry which is preliminary data.</text>
</comment>
<evidence type="ECO:0000313" key="2">
    <source>
        <dbReference type="Proteomes" id="UP000239687"/>
    </source>
</evidence>
<dbReference type="RefSeq" id="WP_105339636.1">
    <property type="nucleotide sequence ID" value="NZ_PUIN01000001.1"/>
</dbReference>
<dbReference type="EMBL" id="PUIN01000001">
    <property type="protein sequence ID" value="PQP06300.1"/>
    <property type="molecule type" value="Genomic_DNA"/>
</dbReference>
<dbReference type="AlphaFoldDB" id="A0A2S8HUQ9"/>
<gene>
    <name evidence="1" type="ORF">C5612_00610</name>
</gene>
<proteinExistence type="predicted"/>
<evidence type="ECO:0000313" key="1">
    <source>
        <dbReference type="EMBL" id="PQP06300.1"/>
    </source>
</evidence>
<dbReference type="Proteomes" id="UP000239687">
    <property type="component" value="Unassembled WGS sequence"/>
</dbReference>
<name>A0A2S8HUQ9_9PSED</name>
<accession>A0A2S8HUQ9</accession>